<organism evidence="1 2">
    <name type="scientific">Paenibacillus sedimenti</name>
    <dbReference type="NCBI Taxonomy" id="2770274"/>
    <lineage>
        <taxon>Bacteria</taxon>
        <taxon>Bacillati</taxon>
        <taxon>Bacillota</taxon>
        <taxon>Bacilli</taxon>
        <taxon>Bacillales</taxon>
        <taxon>Paenibacillaceae</taxon>
        <taxon>Paenibacillus</taxon>
    </lineage>
</organism>
<name>A0A926QJG4_9BACL</name>
<sequence>MNLLLVDDEWFTREGILDKLPWRQLGITLMISVGGRESCAALRQDSYTLTVQSVTSTMTVSDKTSHSSGRSSLP</sequence>
<accession>A0A926QJG4</accession>
<comment type="caution">
    <text evidence="1">The sequence shown here is derived from an EMBL/GenBank/DDBJ whole genome shotgun (WGS) entry which is preliminary data.</text>
</comment>
<gene>
    <name evidence="1" type="ORF">ICC18_16305</name>
</gene>
<dbReference type="EMBL" id="JACVVD010000005">
    <property type="protein sequence ID" value="MBD0381686.1"/>
    <property type="molecule type" value="Genomic_DNA"/>
</dbReference>
<protein>
    <submittedName>
        <fullName evidence="1">Uncharacterized protein</fullName>
    </submittedName>
</protein>
<dbReference type="AlphaFoldDB" id="A0A926QJG4"/>
<dbReference type="Proteomes" id="UP000650466">
    <property type="component" value="Unassembled WGS sequence"/>
</dbReference>
<keyword evidence="2" id="KW-1185">Reference proteome</keyword>
<reference evidence="1" key="1">
    <citation type="submission" date="2020-09" db="EMBL/GenBank/DDBJ databases">
        <title>Draft Genome Sequence of Paenibacillus sp. WST5.</title>
        <authorList>
            <person name="Bao Z."/>
        </authorList>
    </citation>
    <scope>NUCLEOTIDE SEQUENCE</scope>
    <source>
        <strain evidence="1">WST5</strain>
    </source>
</reference>
<dbReference type="RefSeq" id="WP_188175490.1">
    <property type="nucleotide sequence ID" value="NZ_JACVVD010000005.1"/>
</dbReference>
<evidence type="ECO:0000313" key="1">
    <source>
        <dbReference type="EMBL" id="MBD0381686.1"/>
    </source>
</evidence>
<evidence type="ECO:0000313" key="2">
    <source>
        <dbReference type="Proteomes" id="UP000650466"/>
    </source>
</evidence>
<proteinExistence type="predicted"/>